<dbReference type="EMBL" id="CACQ02009861">
    <property type="protein sequence ID" value="CCF47554.1"/>
    <property type="molecule type" value="Genomic_DNA"/>
</dbReference>
<protein>
    <submittedName>
        <fullName evidence="2">Uncharacterized protein</fullName>
    </submittedName>
</protein>
<dbReference type="Proteomes" id="UP000007174">
    <property type="component" value="Unassembled WGS sequence"/>
</dbReference>
<organism evidence="2 3">
    <name type="scientific">Colletotrichum higginsianum (strain IMI 349063)</name>
    <name type="common">Crucifer anthracnose fungus</name>
    <dbReference type="NCBI Taxonomy" id="759273"/>
    <lineage>
        <taxon>Eukaryota</taxon>
        <taxon>Fungi</taxon>
        <taxon>Dikarya</taxon>
        <taxon>Ascomycota</taxon>
        <taxon>Pezizomycotina</taxon>
        <taxon>Sordariomycetes</taxon>
        <taxon>Hypocreomycetidae</taxon>
        <taxon>Glomerellales</taxon>
        <taxon>Glomerellaceae</taxon>
        <taxon>Colletotrichum</taxon>
        <taxon>Colletotrichum destructivum species complex</taxon>
    </lineage>
</organism>
<evidence type="ECO:0000313" key="2">
    <source>
        <dbReference type="EMBL" id="CCF47554.1"/>
    </source>
</evidence>
<gene>
    <name evidence="2" type="ORF">CH063_15901</name>
</gene>
<name>H1W4Z0_COLHI</name>
<dbReference type="VEuPathDB" id="FungiDB:CH63R_10731"/>
<feature type="compositionally biased region" description="Low complexity" evidence="1">
    <location>
        <begin position="132"/>
        <end position="143"/>
    </location>
</feature>
<proteinExistence type="predicted"/>
<dbReference type="HOGENOM" id="CLU_107221_0_0_1"/>
<feature type="compositionally biased region" description="Basic residues" evidence="1">
    <location>
        <begin position="158"/>
        <end position="170"/>
    </location>
</feature>
<feature type="non-terminal residue" evidence="2">
    <location>
        <position position="170"/>
    </location>
</feature>
<feature type="compositionally biased region" description="Basic and acidic residues" evidence="1">
    <location>
        <begin position="110"/>
        <end position="119"/>
    </location>
</feature>
<evidence type="ECO:0000313" key="3">
    <source>
        <dbReference type="Proteomes" id="UP000007174"/>
    </source>
</evidence>
<evidence type="ECO:0000256" key="1">
    <source>
        <dbReference type="SAM" id="MobiDB-lite"/>
    </source>
</evidence>
<sequence length="170" mass="17951">MSADGSSPEASAKPVLTEREFEILKLAWSCMKTPPEIDYQKLAAACGMTNHRSASNAWGSIKKKIFADMPPAVDEDGKPVATPKRKRATPAKKKAAPAADEGDELANSDGEEKLVVETPKKKRNTPAKKKTAAAAAAAAAADGEGADDEETAPETPAKKKRTPAKRKTPV</sequence>
<feature type="region of interest" description="Disordered" evidence="1">
    <location>
        <begin position="70"/>
        <end position="170"/>
    </location>
</feature>
<dbReference type="eggNOG" id="ENOG502SW29">
    <property type="taxonomic scope" value="Eukaryota"/>
</dbReference>
<reference evidence="3" key="1">
    <citation type="journal article" date="2012" name="Nat. Genet.">
        <title>Lifestyle transitions in plant pathogenic Colletotrichum fungi deciphered by genome and transcriptome analyses.</title>
        <authorList>
            <person name="O'Connell R.J."/>
            <person name="Thon M.R."/>
            <person name="Hacquard S."/>
            <person name="Amyotte S.G."/>
            <person name="Kleemann J."/>
            <person name="Torres M.F."/>
            <person name="Damm U."/>
            <person name="Buiate E.A."/>
            <person name="Epstein L."/>
            <person name="Alkan N."/>
            <person name="Altmueller J."/>
            <person name="Alvarado-Balderrama L."/>
            <person name="Bauser C.A."/>
            <person name="Becker C."/>
            <person name="Birren B.W."/>
            <person name="Chen Z."/>
            <person name="Choi J."/>
            <person name="Crouch J.A."/>
            <person name="Duvick J.P."/>
            <person name="Farman M.A."/>
            <person name="Gan P."/>
            <person name="Heiman D."/>
            <person name="Henrissat B."/>
            <person name="Howard R.J."/>
            <person name="Kabbage M."/>
            <person name="Koch C."/>
            <person name="Kracher B."/>
            <person name="Kubo Y."/>
            <person name="Law A.D."/>
            <person name="Lebrun M.-H."/>
            <person name="Lee Y.-H."/>
            <person name="Miyara I."/>
            <person name="Moore N."/>
            <person name="Neumann U."/>
            <person name="Nordstroem K."/>
            <person name="Panaccione D.G."/>
            <person name="Panstruga R."/>
            <person name="Place M."/>
            <person name="Proctor R.H."/>
            <person name="Prusky D."/>
            <person name="Rech G."/>
            <person name="Reinhardt R."/>
            <person name="Rollins J.A."/>
            <person name="Rounsley S."/>
            <person name="Schardl C.L."/>
            <person name="Schwartz D.C."/>
            <person name="Shenoy N."/>
            <person name="Shirasu K."/>
            <person name="Sikhakolli U.R."/>
            <person name="Stueber K."/>
            <person name="Sukno S.A."/>
            <person name="Sweigard J.A."/>
            <person name="Takano Y."/>
            <person name="Takahara H."/>
            <person name="Trail F."/>
            <person name="van der Does H.C."/>
            <person name="Voll L.M."/>
            <person name="Will I."/>
            <person name="Young S."/>
            <person name="Zeng Q."/>
            <person name="Zhang J."/>
            <person name="Zhou S."/>
            <person name="Dickman M.B."/>
            <person name="Schulze-Lefert P."/>
            <person name="Ver Loren van Themaat E."/>
            <person name="Ma L.-J."/>
            <person name="Vaillancourt L.J."/>
        </authorList>
    </citation>
    <scope>NUCLEOTIDE SEQUENCE [LARGE SCALE GENOMIC DNA]</scope>
    <source>
        <strain evidence="3">IMI 349063</strain>
    </source>
</reference>
<dbReference type="AlphaFoldDB" id="H1W4Z0"/>
<feature type="compositionally biased region" description="Basic residues" evidence="1">
    <location>
        <begin position="83"/>
        <end position="95"/>
    </location>
</feature>
<accession>H1W4Z0</accession>
<feature type="compositionally biased region" description="Basic residues" evidence="1">
    <location>
        <begin position="120"/>
        <end position="131"/>
    </location>
</feature>
<dbReference type="STRING" id="759273.H1W4Z0"/>